<reference evidence="4" key="1">
    <citation type="journal article" date="2021" name="bioRxiv">
        <title>Whole Genome Assembly and Annotation of Northern Wild Rice, Zizania palustris L., Supports a Whole Genome Duplication in the Zizania Genus.</title>
        <authorList>
            <person name="Haas M."/>
            <person name="Kono T."/>
            <person name="Macchietto M."/>
            <person name="Millas R."/>
            <person name="McGilp L."/>
            <person name="Shao M."/>
            <person name="Duquette J."/>
            <person name="Hirsch C.N."/>
            <person name="Kimball J."/>
        </authorList>
    </citation>
    <scope>NUCLEOTIDE SEQUENCE</scope>
    <source>
        <tissue evidence="4">Fresh leaf tissue</tissue>
    </source>
</reference>
<evidence type="ECO:0000256" key="2">
    <source>
        <dbReference type="PROSITE-ProRule" id="PRU00282"/>
    </source>
</evidence>
<evidence type="ECO:0000313" key="4">
    <source>
        <dbReference type="EMBL" id="KAG8094693.1"/>
    </source>
</evidence>
<organism evidence="4 5">
    <name type="scientific">Zizania palustris</name>
    <name type="common">Northern wild rice</name>
    <dbReference type="NCBI Taxonomy" id="103762"/>
    <lineage>
        <taxon>Eukaryota</taxon>
        <taxon>Viridiplantae</taxon>
        <taxon>Streptophyta</taxon>
        <taxon>Embryophyta</taxon>
        <taxon>Tracheophyta</taxon>
        <taxon>Spermatophyta</taxon>
        <taxon>Magnoliopsida</taxon>
        <taxon>Liliopsida</taxon>
        <taxon>Poales</taxon>
        <taxon>Poaceae</taxon>
        <taxon>BOP clade</taxon>
        <taxon>Oryzoideae</taxon>
        <taxon>Oryzeae</taxon>
        <taxon>Zizaniinae</taxon>
        <taxon>Zizania</taxon>
    </lineage>
</organism>
<gene>
    <name evidence="4" type="ORF">GUJ93_ZPchr0012g20939</name>
</gene>
<name>A0A8J6BYW0_ZIZPA</name>
<evidence type="ECO:0000256" key="1">
    <source>
        <dbReference type="ARBA" id="ARBA00022737"/>
    </source>
</evidence>
<reference evidence="4" key="2">
    <citation type="submission" date="2021-02" db="EMBL/GenBank/DDBJ databases">
        <authorList>
            <person name="Kimball J.A."/>
            <person name="Haas M.W."/>
            <person name="Macchietto M."/>
            <person name="Kono T."/>
            <person name="Duquette J."/>
            <person name="Shao M."/>
        </authorList>
    </citation>
    <scope>NUCLEOTIDE SEQUENCE</scope>
    <source>
        <tissue evidence="4">Fresh leaf tissue</tissue>
    </source>
</reference>
<keyword evidence="2 3" id="KW-0812">Transmembrane</keyword>
<sequence>MQVGAVGGRQVYKNVFHDLYCITENEGIGGLYKGLGPSCIKLMPAAGISFMCYEACKKILVEDVQESE</sequence>
<dbReference type="EMBL" id="JAAALK010000080">
    <property type="protein sequence ID" value="KAG8094693.1"/>
    <property type="molecule type" value="Genomic_DNA"/>
</dbReference>
<evidence type="ECO:0000256" key="3">
    <source>
        <dbReference type="RuleBase" id="RU000488"/>
    </source>
</evidence>
<keyword evidence="2" id="KW-0472">Membrane</keyword>
<feature type="repeat" description="Solcar" evidence="2">
    <location>
        <begin position="1"/>
        <end position="59"/>
    </location>
</feature>
<dbReference type="OrthoDB" id="270584at2759"/>
<proteinExistence type="inferred from homology"/>
<comment type="similarity">
    <text evidence="3">Belongs to the mitochondrial carrier (TC 2.A.29) family.</text>
</comment>
<dbReference type="GO" id="GO:0016020">
    <property type="term" value="C:membrane"/>
    <property type="evidence" value="ECO:0007669"/>
    <property type="project" value="UniProtKB-UniRule"/>
</dbReference>
<dbReference type="GO" id="GO:0015748">
    <property type="term" value="P:organophosphate ester transport"/>
    <property type="evidence" value="ECO:0007669"/>
    <property type="project" value="UniProtKB-ARBA"/>
</dbReference>
<dbReference type="PANTHER" id="PTHR24089">
    <property type="entry name" value="SOLUTE CARRIER FAMILY 25"/>
    <property type="match status" value="1"/>
</dbReference>
<accession>A0A8J6BYW0</accession>
<dbReference type="Proteomes" id="UP000729402">
    <property type="component" value="Unassembled WGS sequence"/>
</dbReference>
<dbReference type="GO" id="GO:0055085">
    <property type="term" value="P:transmembrane transport"/>
    <property type="evidence" value="ECO:0007669"/>
    <property type="project" value="UniProtKB-ARBA"/>
</dbReference>
<dbReference type="AlphaFoldDB" id="A0A8J6BYW0"/>
<dbReference type="Pfam" id="PF00153">
    <property type="entry name" value="Mito_carr"/>
    <property type="match status" value="1"/>
</dbReference>
<keyword evidence="5" id="KW-1185">Reference proteome</keyword>
<dbReference type="InterPro" id="IPR018108">
    <property type="entry name" value="MCP_transmembrane"/>
</dbReference>
<comment type="caution">
    <text evidence="4">The sequence shown here is derived from an EMBL/GenBank/DDBJ whole genome shotgun (WGS) entry which is preliminary data.</text>
</comment>
<keyword evidence="3" id="KW-0813">Transport</keyword>
<evidence type="ECO:0000313" key="5">
    <source>
        <dbReference type="Proteomes" id="UP000729402"/>
    </source>
</evidence>
<dbReference type="PROSITE" id="PS50920">
    <property type="entry name" value="SOLCAR"/>
    <property type="match status" value="1"/>
</dbReference>
<keyword evidence="1" id="KW-0677">Repeat</keyword>
<protein>
    <submittedName>
        <fullName evidence="4">Uncharacterized protein</fullName>
    </submittedName>
</protein>